<sequence length="520" mass="57022">MATSSTSGVYVHVIEDVINKVREEFLNNGGPGESVLNELQGIWELKMMQAGAILGPIERSLQRPTPGGPITPVHDLNVPYEGTEEYETPTAEILFPPTPLETPMRTPLPGSAQTPLPGTAQTPLPGTADSSMYNIPTGGTPISPGDYPSLIDSGVPEVKPGRPSPYMVHAQPPSAWMNQRPPLDVNVAYVEGREELDRGTPHQPTMQDFFMMSSGKRKRDELASQYRGGSGYIPQQDGAGDAMSDDFQVEGLTELRSPVPKEAVLSVTGDCRGPVSVFRGLLEVGAGRNRTGAEINRLGSNSFRLAKPDWLGGFRRSPVTCECVTVVGDDKGWSAMTEGGRRSNLMVVTQGSQGGCTGHDIVAAGNQRIYNYQGVVNEDYNIVNTPAPYDQVATPAVITQNDLGDDDDDDEPLNENDDDDYDDVDQGEELNTQHLVLAQFDKVTRTKSRWKCTLKDGIMHINNKDILFNKVQLESLISDFVRKKSQLLSESKSGVPPGVSFFYFLFLYYHYYLSEIARRE</sequence>
<comment type="similarity">
    <text evidence="2">Belongs to the TFIIA subunit 1 family.</text>
</comment>
<dbReference type="Pfam" id="PF03153">
    <property type="entry name" value="TFIIA"/>
    <property type="match status" value="2"/>
</dbReference>
<dbReference type="FunFam" id="2.30.18.10:FF:000005">
    <property type="entry name" value="transcription initiation factor IIA large subunit"/>
    <property type="match status" value="1"/>
</dbReference>
<evidence type="ECO:0000256" key="4">
    <source>
        <dbReference type="ARBA" id="ARBA00023242"/>
    </source>
</evidence>
<keyword evidence="4" id="KW-0539">Nucleus</keyword>
<dbReference type="FunFam" id="1.10.287.100:FF:000001">
    <property type="entry name" value="Transcription initiation factor IIA subunit"/>
    <property type="match status" value="1"/>
</dbReference>
<protein>
    <submittedName>
        <fullName evidence="6">Uncharacterized protein</fullName>
    </submittedName>
</protein>
<evidence type="ECO:0000256" key="5">
    <source>
        <dbReference type="SAM" id="MobiDB-lite"/>
    </source>
</evidence>
<dbReference type="SUPFAM" id="SSF50784">
    <property type="entry name" value="Transcription factor IIA (TFIIA), beta-barrel domain"/>
    <property type="match status" value="1"/>
</dbReference>
<dbReference type="EMBL" id="JACTNZ010000001">
    <property type="protein sequence ID" value="KAG5566958.1"/>
    <property type="molecule type" value="Genomic_DNA"/>
</dbReference>
<keyword evidence="3" id="KW-0804">Transcription</keyword>
<keyword evidence="7" id="KW-1185">Reference proteome</keyword>
<dbReference type="InterPro" id="IPR004855">
    <property type="entry name" value="TFIIA_asu/bsu"/>
</dbReference>
<evidence type="ECO:0000256" key="1">
    <source>
        <dbReference type="ARBA" id="ARBA00004123"/>
    </source>
</evidence>
<evidence type="ECO:0000313" key="7">
    <source>
        <dbReference type="Proteomes" id="UP000823749"/>
    </source>
</evidence>
<dbReference type="GO" id="GO:0006367">
    <property type="term" value="P:transcription initiation at RNA polymerase II promoter"/>
    <property type="evidence" value="ECO:0007669"/>
    <property type="project" value="InterPro"/>
</dbReference>
<dbReference type="CDD" id="cd07976">
    <property type="entry name" value="TFIIA_alpha_beta_like"/>
    <property type="match status" value="1"/>
</dbReference>
<dbReference type="Proteomes" id="UP000823749">
    <property type="component" value="Chromosome 1"/>
</dbReference>
<dbReference type="SUPFAM" id="SSF47396">
    <property type="entry name" value="Transcription factor IIA (TFIIA), alpha-helical domain"/>
    <property type="match status" value="1"/>
</dbReference>
<comment type="subcellular location">
    <subcellularLocation>
        <location evidence="1">Nucleus</location>
    </subcellularLocation>
</comment>
<dbReference type="GO" id="GO:0005672">
    <property type="term" value="C:transcription factor TFIIA complex"/>
    <property type="evidence" value="ECO:0007669"/>
    <property type="project" value="InterPro"/>
</dbReference>
<proteinExistence type="inferred from homology"/>
<gene>
    <name evidence="6" type="ORF">RHGRI_002497</name>
</gene>
<dbReference type="InterPro" id="IPR009088">
    <property type="entry name" value="TFIIA_b-brl"/>
</dbReference>
<dbReference type="Gene3D" id="2.30.18.10">
    <property type="entry name" value="Transcription factor IIA (TFIIA), beta-barrel domain"/>
    <property type="match status" value="1"/>
</dbReference>
<feature type="compositionally biased region" description="Acidic residues" evidence="5">
    <location>
        <begin position="403"/>
        <end position="425"/>
    </location>
</feature>
<dbReference type="SMART" id="SM01371">
    <property type="entry name" value="TFIIA"/>
    <property type="match status" value="1"/>
</dbReference>
<feature type="region of interest" description="Disordered" evidence="5">
    <location>
        <begin position="400"/>
        <end position="425"/>
    </location>
</feature>
<name>A0AAV6LRT4_9ERIC</name>
<dbReference type="Gene3D" id="1.10.287.100">
    <property type="match status" value="1"/>
</dbReference>
<dbReference type="PANTHER" id="PTHR12694">
    <property type="entry name" value="TRANSCRIPTION INITIATION FACTOR IIA SUBUNIT 1"/>
    <property type="match status" value="1"/>
</dbReference>
<accession>A0AAV6LRT4</accession>
<organism evidence="6 7">
    <name type="scientific">Rhododendron griersonianum</name>
    <dbReference type="NCBI Taxonomy" id="479676"/>
    <lineage>
        <taxon>Eukaryota</taxon>
        <taxon>Viridiplantae</taxon>
        <taxon>Streptophyta</taxon>
        <taxon>Embryophyta</taxon>
        <taxon>Tracheophyta</taxon>
        <taxon>Spermatophyta</taxon>
        <taxon>Magnoliopsida</taxon>
        <taxon>eudicotyledons</taxon>
        <taxon>Gunneridae</taxon>
        <taxon>Pentapetalae</taxon>
        <taxon>asterids</taxon>
        <taxon>Ericales</taxon>
        <taxon>Ericaceae</taxon>
        <taxon>Ericoideae</taxon>
        <taxon>Rhodoreae</taxon>
        <taxon>Rhododendron</taxon>
    </lineage>
</organism>
<reference evidence="6" key="1">
    <citation type="submission" date="2020-08" db="EMBL/GenBank/DDBJ databases">
        <title>Plant Genome Project.</title>
        <authorList>
            <person name="Zhang R.-G."/>
        </authorList>
    </citation>
    <scope>NUCLEOTIDE SEQUENCE</scope>
    <source>
        <strain evidence="6">WSP0</strain>
        <tissue evidence="6">Leaf</tissue>
    </source>
</reference>
<dbReference type="AlphaFoldDB" id="A0AAV6LRT4"/>
<evidence type="ECO:0000256" key="2">
    <source>
        <dbReference type="ARBA" id="ARBA00010059"/>
    </source>
</evidence>
<comment type="caution">
    <text evidence="6">The sequence shown here is derived from an EMBL/GenBank/DDBJ whole genome shotgun (WGS) entry which is preliminary data.</text>
</comment>
<evidence type="ECO:0000313" key="6">
    <source>
        <dbReference type="EMBL" id="KAG5566958.1"/>
    </source>
</evidence>
<evidence type="ECO:0000256" key="3">
    <source>
        <dbReference type="ARBA" id="ARBA00023163"/>
    </source>
</evidence>
<dbReference type="PANTHER" id="PTHR12694:SF8">
    <property type="entry name" value="TRANSCRIPTION INITIATION FACTOR IIA SUBUNIT 1"/>
    <property type="match status" value="1"/>
</dbReference>